<evidence type="ECO:0000313" key="14">
    <source>
        <dbReference type="Proteomes" id="UP000824145"/>
    </source>
</evidence>
<evidence type="ECO:0000256" key="3">
    <source>
        <dbReference type="ARBA" id="ARBA00022448"/>
    </source>
</evidence>
<evidence type="ECO:0000256" key="1">
    <source>
        <dbReference type="ARBA" id="ARBA00004141"/>
    </source>
</evidence>
<dbReference type="Gene3D" id="1.20.120.220">
    <property type="entry name" value="ATP synthase, F0 complex, subunit A"/>
    <property type="match status" value="1"/>
</dbReference>
<keyword evidence="4" id="KW-0138">CF(0)</keyword>
<feature type="transmembrane region" description="Helical" evidence="12">
    <location>
        <begin position="122"/>
        <end position="146"/>
    </location>
</feature>
<evidence type="ECO:0000256" key="11">
    <source>
        <dbReference type="SAM" id="MobiDB-lite"/>
    </source>
</evidence>
<proteinExistence type="inferred from homology"/>
<feature type="transmembrane region" description="Helical" evidence="12">
    <location>
        <begin position="207"/>
        <end position="225"/>
    </location>
</feature>
<evidence type="ECO:0000256" key="10">
    <source>
        <dbReference type="ARBA" id="ARBA00023310"/>
    </source>
</evidence>
<dbReference type="AlphaFoldDB" id="A0A9D1MLR0"/>
<dbReference type="Proteomes" id="UP000824145">
    <property type="component" value="Unassembled WGS sequence"/>
</dbReference>
<feature type="transmembrane region" description="Helical" evidence="12">
    <location>
        <begin position="64"/>
        <end position="85"/>
    </location>
</feature>
<dbReference type="InterPro" id="IPR035908">
    <property type="entry name" value="F0_ATP_A_sf"/>
</dbReference>
<name>A0A9D1MLR0_9FIRM</name>
<keyword evidence="8" id="KW-0406">Ion transport</keyword>
<keyword evidence="9 12" id="KW-0472">Membrane</keyword>
<dbReference type="Pfam" id="PF00119">
    <property type="entry name" value="ATP-synt_A"/>
    <property type="match status" value="1"/>
</dbReference>
<protein>
    <submittedName>
        <fullName evidence="13">F0F1 ATP synthase subunit A</fullName>
    </submittedName>
</protein>
<dbReference type="SUPFAM" id="SSF81336">
    <property type="entry name" value="F1F0 ATP synthase subunit A"/>
    <property type="match status" value="1"/>
</dbReference>
<reference evidence="13" key="2">
    <citation type="journal article" date="2021" name="PeerJ">
        <title>Extensive microbial diversity within the chicken gut microbiome revealed by metagenomics and culture.</title>
        <authorList>
            <person name="Gilroy R."/>
            <person name="Ravi A."/>
            <person name="Getino M."/>
            <person name="Pursley I."/>
            <person name="Horton D.L."/>
            <person name="Alikhan N.F."/>
            <person name="Baker D."/>
            <person name="Gharbi K."/>
            <person name="Hall N."/>
            <person name="Watson M."/>
            <person name="Adriaenssens E.M."/>
            <person name="Foster-Nyarko E."/>
            <person name="Jarju S."/>
            <person name="Secka A."/>
            <person name="Antonio M."/>
            <person name="Oren A."/>
            <person name="Chaudhuri R.R."/>
            <person name="La Ragione R."/>
            <person name="Hildebrand F."/>
            <person name="Pallen M.J."/>
        </authorList>
    </citation>
    <scope>NUCLEOTIDE SEQUENCE</scope>
    <source>
        <strain evidence="13">9366</strain>
    </source>
</reference>
<comment type="caution">
    <text evidence="13">The sequence shown here is derived from an EMBL/GenBank/DDBJ whole genome shotgun (WGS) entry which is preliminary data.</text>
</comment>
<keyword evidence="6" id="KW-0375">Hydrogen ion transport</keyword>
<dbReference type="InterPro" id="IPR045082">
    <property type="entry name" value="ATP_syn_F0_a_bact/chloroplast"/>
</dbReference>
<dbReference type="PANTHER" id="PTHR42823">
    <property type="entry name" value="ATP SYNTHASE SUBUNIT A, CHLOROPLASTIC"/>
    <property type="match status" value="1"/>
</dbReference>
<dbReference type="GO" id="GO:0046933">
    <property type="term" value="F:proton-transporting ATP synthase activity, rotational mechanism"/>
    <property type="evidence" value="ECO:0007669"/>
    <property type="project" value="TreeGrafter"/>
</dbReference>
<evidence type="ECO:0000256" key="2">
    <source>
        <dbReference type="ARBA" id="ARBA00006810"/>
    </source>
</evidence>
<feature type="compositionally biased region" description="Basic residues" evidence="11">
    <location>
        <begin position="273"/>
        <end position="283"/>
    </location>
</feature>
<feature type="transmembrane region" description="Helical" evidence="12">
    <location>
        <begin position="231"/>
        <end position="259"/>
    </location>
</feature>
<keyword evidence="3" id="KW-0813">Transport</keyword>
<dbReference type="EMBL" id="DVNJ01000003">
    <property type="protein sequence ID" value="HIU62388.1"/>
    <property type="molecule type" value="Genomic_DNA"/>
</dbReference>
<feature type="transmembrane region" description="Helical" evidence="12">
    <location>
        <begin position="9"/>
        <end position="27"/>
    </location>
</feature>
<dbReference type="GO" id="GO:0045259">
    <property type="term" value="C:proton-transporting ATP synthase complex"/>
    <property type="evidence" value="ECO:0007669"/>
    <property type="project" value="UniProtKB-KW"/>
</dbReference>
<evidence type="ECO:0000256" key="6">
    <source>
        <dbReference type="ARBA" id="ARBA00022781"/>
    </source>
</evidence>
<gene>
    <name evidence="13" type="ORF">IAB07_01280</name>
</gene>
<keyword evidence="10" id="KW-0066">ATP synthesis</keyword>
<evidence type="ECO:0000256" key="4">
    <source>
        <dbReference type="ARBA" id="ARBA00022547"/>
    </source>
</evidence>
<reference evidence="13" key="1">
    <citation type="submission" date="2020-10" db="EMBL/GenBank/DDBJ databases">
        <authorList>
            <person name="Gilroy R."/>
        </authorList>
    </citation>
    <scope>NUCLEOTIDE SEQUENCE</scope>
    <source>
        <strain evidence="13">9366</strain>
    </source>
</reference>
<evidence type="ECO:0000256" key="12">
    <source>
        <dbReference type="SAM" id="Phobius"/>
    </source>
</evidence>
<evidence type="ECO:0000256" key="5">
    <source>
        <dbReference type="ARBA" id="ARBA00022692"/>
    </source>
</evidence>
<evidence type="ECO:0000313" key="13">
    <source>
        <dbReference type="EMBL" id="HIU62388.1"/>
    </source>
</evidence>
<accession>A0A9D1MLR0</accession>
<evidence type="ECO:0000256" key="7">
    <source>
        <dbReference type="ARBA" id="ARBA00022989"/>
    </source>
</evidence>
<dbReference type="GO" id="GO:0042777">
    <property type="term" value="P:proton motive force-driven plasma membrane ATP synthesis"/>
    <property type="evidence" value="ECO:0007669"/>
    <property type="project" value="TreeGrafter"/>
</dbReference>
<comment type="subcellular location">
    <subcellularLocation>
        <location evidence="1">Membrane</location>
        <topology evidence="1">Multi-pass membrane protein</topology>
    </subcellularLocation>
</comment>
<dbReference type="PANTHER" id="PTHR42823:SF3">
    <property type="entry name" value="ATP SYNTHASE SUBUNIT A, CHLOROPLASTIC"/>
    <property type="match status" value="1"/>
</dbReference>
<keyword evidence="5 12" id="KW-0812">Transmembrane</keyword>
<dbReference type="GO" id="GO:0005886">
    <property type="term" value="C:plasma membrane"/>
    <property type="evidence" value="ECO:0007669"/>
    <property type="project" value="TreeGrafter"/>
</dbReference>
<comment type="similarity">
    <text evidence="2">Belongs to the ATPase A chain family.</text>
</comment>
<feature type="transmembrane region" description="Helical" evidence="12">
    <location>
        <begin position="166"/>
        <end position="187"/>
    </location>
</feature>
<evidence type="ECO:0000256" key="9">
    <source>
        <dbReference type="ARBA" id="ARBA00023136"/>
    </source>
</evidence>
<organism evidence="13 14">
    <name type="scientific">Candidatus Caccalectryoclostridium excrementigallinarum</name>
    <dbReference type="NCBI Taxonomy" id="2840710"/>
    <lineage>
        <taxon>Bacteria</taxon>
        <taxon>Bacillati</taxon>
        <taxon>Bacillota</taxon>
        <taxon>Clostridia</taxon>
        <taxon>Christensenellales</taxon>
        <taxon>Christensenellaceae</taxon>
        <taxon>Christensenellaceae incertae sedis</taxon>
        <taxon>Candidatus Caccalectryoclostridium</taxon>
    </lineage>
</organism>
<dbReference type="InterPro" id="IPR000568">
    <property type="entry name" value="ATP_synth_F0_asu"/>
</dbReference>
<sequence>MKTRTKKIIGWSVVALVIIALIVGIVLTDGLYQSEEDISDVMQDGVLHEENKVDLFGLEVNPGLISAFIVTLVLLLFALFVRIFALPRFKIVPGKFQIVVESVVGWFDKLAKTNSPHRNSFLGAYIFAAGSYIFVGTLFELVGVAVQATSGNSVSLPAPLSDINGAIAMGFLSYFVILSGGIVSNGLRGVGRTLKDFSLPISMSFRLFGALLSGLLVTELVYYYIALSFVLPVIVGVLFTILHALIQTYVLVMLTSLFYGEVSEPYVKKAKKQKTSAKKNKPSKNKEVVYEKSN</sequence>
<feature type="compositionally biased region" description="Basic and acidic residues" evidence="11">
    <location>
        <begin position="284"/>
        <end position="294"/>
    </location>
</feature>
<feature type="region of interest" description="Disordered" evidence="11">
    <location>
        <begin position="273"/>
        <end position="294"/>
    </location>
</feature>
<keyword evidence="7 12" id="KW-1133">Transmembrane helix</keyword>
<evidence type="ECO:0000256" key="8">
    <source>
        <dbReference type="ARBA" id="ARBA00023065"/>
    </source>
</evidence>